<dbReference type="STRING" id="39692.BST38_03845"/>
<evidence type="ECO:0000313" key="6">
    <source>
        <dbReference type="Proteomes" id="UP000252008"/>
    </source>
</evidence>
<dbReference type="GO" id="GO:0016616">
    <property type="term" value="F:oxidoreductase activity, acting on the CH-OH group of donors, NAD or NADP as acceptor"/>
    <property type="evidence" value="ECO:0007669"/>
    <property type="project" value="TreeGrafter"/>
</dbReference>
<evidence type="ECO:0000313" key="5">
    <source>
        <dbReference type="EMBL" id="SRX78473.1"/>
    </source>
</evidence>
<dbReference type="InterPro" id="IPR057326">
    <property type="entry name" value="KR_dom"/>
</dbReference>
<dbReference type="EMBL" id="UEGS01000001">
    <property type="protein sequence ID" value="SRX78473.1"/>
    <property type="molecule type" value="Genomic_DNA"/>
</dbReference>
<dbReference type="PRINTS" id="PR00081">
    <property type="entry name" value="GDHRDH"/>
</dbReference>
<organism evidence="5 6">
    <name type="scientific">Mycolicibacterium parafortuitum</name>
    <name type="common">Mycobacterium parafortuitum</name>
    <dbReference type="NCBI Taxonomy" id="39692"/>
    <lineage>
        <taxon>Bacteria</taxon>
        <taxon>Bacillati</taxon>
        <taxon>Actinomycetota</taxon>
        <taxon>Actinomycetes</taxon>
        <taxon>Mycobacteriales</taxon>
        <taxon>Mycobacteriaceae</taxon>
        <taxon>Mycolicibacterium</taxon>
    </lineage>
</organism>
<reference evidence="5 6" key="1">
    <citation type="submission" date="2018-05" db="EMBL/GenBank/DDBJ databases">
        <authorList>
            <consortium name="IHU Genomes"/>
        </authorList>
    </citation>
    <scope>NUCLEOTIDE SEQUENCE [LARGE SCALE GENOMIC DNA]</scope>
    <source>
        <strain evidence="5 6">P7335</strain>
    </source>
</reference>
<dbReference type="RefSeq" id="WP_083141917.1">
    <property type="nucleotide sequence ID" value="NZ_MVID01000002.1"/>
</dbReference>
<feature type="domain" description="Ketoreductase" evidence="4">
    <location>
        <begin position="7"/>
        <end position="178"/>
    </location>
</feature>
<dbReference type="PANTHER" id="PTHR24322">
    <property type="entry name" value="PKSB"/>
    <property type="match status" value="1"/>
</dbReference>
<evidence type="ECO:0000256" key="1">
    <source>
        <dbReference type="ARBA" id="ARBA00006484"/>
    </source>
</evidence>
<evidence type="ECO:0000256" key="2">
    <source>
        <dbReference type="ARBA" id="ARBA00023002"/>
    </source>
</evidence>
<evidence type="ECO:0000256" key="3">
    <source>
        <dbReference type="RuleBase" id="RU000363"/>
    </source>
</evidence>
<name>A0A375YBM0_MYCPF</name>
<comment type="similarity">
    <text evidence="1 3">Belongs to the short-chain dehydrogenases/reductases (SDR) family.</text>
</comment>
<keyword evidence="6" id="KW-1185">Reference proteome</keyword>
<dbReference type="InterPro" id="IPR020904">
    <property type="entry name" value="Sc_DH/Rdtase_CS"/>
</dbReference>
<dbReference type="PRINTS" id="PR00080">
    <property type="entry name" value="SDRFAMILY"/>
</dbReference>
<dbReference type="PANTHER" id="PTHR24322:SF736">
    <property type="entry name" value="RETINOL DEHYDROGENASE 10"/>
    <property type="match status" value="1"/>
</dbReference>
<dbReference type="CDD" id="cd05233">
    <property type="entry name" value="SDR_c"/>
    <property type="match status" value="1"/>
</dbReference>
<dbReference type="AlphaFoldDB" id="A0A375YBM0"/>
<dbReference type="NCBIfam" id="NF005878">
    <property type="entry name" value="PRK07825.1"/>
    <property type="match status" value="1"/>
</dbReference>
<dbReference type="SUPFAM" id="SSF51735">
    <property type="entry name" value="NAD(P)-binding Rossmann-fold domains"/>
    <property type="match status" value="1"/>
</dbReference>
<gene>
    <name evidence="5" type="ORF">MPP7335_00197</name>
</gene>
<sequence length="269" mass="28615">MIDLDGAVACVTGGARGIGRATAVELLRRGARVWIGDVDADEAERTAREIGARSAHLDVTQVTSMEAFHAAARSDGPVAMLVNNAGIQVMGTFVDQNVDLLQREVAVNLVGVINGMHTFLPAMLAQDRGHIVNVASMAAKVTTPGIAVYCATKYAVAALSRAVRAEIADTAVTLSTVMPTAVHTELTAGVALELLPTRQPEQIATAIADSAGRPRREITVPRWLAPMGAVEEALPEPVLQQLKRLATLRRPPGDFDEDARRGYLDRIGR</sequence>
<evidence type="ECO:0000259" key="4">
    <source>
        <dbReference type="SMART" id="SM00822"/>
    </source>
</evidence>
<dbReference type="Proteomes" id="UP000252008">
    <property type="component" value="Unassembled WGS sequence"/>
</dbReference>
<accession>A0A375YBM0</accession>
<keyword evidence="2" id="KW-0560">Oxidoreductase</keyword>
<proteinExistence type="inferred from homology"/>
<dbReference type="InterPro" id="IPR002347">
    <property type="entry name" value="SDR_fam"/>
</dbReference>
<dbReference type="Gene3D" id="3.40.50.720">
    <property type="entry name" value="NAD(P)-binding Rossmann-like Domain"/>
    <property type="match status" value="1"/>
</dbReference>
<dbReference type="PROSITE" id="PS00061">
    <property type="entry name" value="ADH_SHORT"/>
    <property type="match status" value="1"/>
</dbReference>
<dbReference type="Pfam" id="PF00106">
    <property type="entry name" value="adh_short"/>
    <property type="match status" value="1"/>
</dbReference>
<protein>
    <submittedName>
        <fullName evidence="5">Putative short chain dehydrogenase [Amycolicicoccus subflavus DQS3-9A1]</fullName>
    </submittedName>
</protein>
<dbReference type="SMART" id="SM00822">
    <property type="entry name" value="PKS_KR"/>
    <property type="match status" value="1"/>
</dbReference>
<dbReference type="InterPro" id="IPR036291">
    <property type="entry name" value="NAD(P)-bd_dom_sf"/>
</dbReference>